<feature type="modified residue" description="4-aspartylphosphate" evidence="2">
    <location>
        <position position="57"/>
    </location>
</feature>
<feature type="domain" description="Response regulatory" evidence="3">
    <location>
        <begin position="6"/>
        <end position="118"/>
    </location>
</feature>
<dbReference type="PANTHER" id="PTHR44591:SF3">
    <property type="entry name" value="RESPONSE REGULATORY DOMAIN-CONTAINING PROTEIN"/>
    <property type="match status" value="1"/>
</dbReference>
<dbReference type="InterPro" id="IPR050595">
    <property type="entry name" value="Bact_response_regulator"/>
</dbReference>
<dbReference type="KEGG" id="dtx:ATSB10_08890"/>
<accession>A0A160MYD1</accession>
<dbReference type="PATRIC" id="fig|445710.3.peg.886"/>
<dbReference type="EMBL" id="CP014841">
    <property type="protein sequence ID" value="AND68343.1"/>
    <property type="molecule type" value="Genomic_DNA"/>
</dbReference>
<dbReference type="InterPro" id="IPR011006">
    <property type="entry name" value="CheY-like_superfamily"/>
</dbReference>
<evidence type="ECO:0000313" key="5">
    <source>
        <dbReference type="Proteomes" id="UP000077255"/>
    </source>
</evidence>
<gene>
    <name evidence="4" type="ORF">ATSB10_08890</name>
</gene>
<organism evidence="4 5">
    <name type="scientific">Dyella thiooxydans</name>
    <dbReference type="NCBI Taxonomy" id="445710"/>
    <lineage>
        <taxon>Bacteria</taxon>
        <taxon>Pseudomonadati</taxon>
        <taxon>Pseudomonadota</taxon>
        <taxon>Gammaproteobacteria</taxon>
        <taxon>Lysobacterales</taxon>
        <taxon>Rhodanobacteraceae</taxon>
        <taxon>Dyella</taxon>
    </lineage>
</organism>
<protein>
    <recommendedName>
        <fullName evidence="3">Response regulatory domain-containing protein</fullName>
    </recommendedName>
</protein>
<evidence type="ECO:0000313" key="4">
    <source>
        <dbReference type="EMBL" id="AND68343.1"/>
    </source>
</evidence>
<proteinExistence type="predicted"/>
<evidence type="ECO:0000256" key="1">
    <source>
        <dbReference type="ARBA" id="ARBA00022553"/>
    </source>
</evidence>
<dbReference type="GO" id="GO:0000160">
    <property type="term" value="P:phosphorelay signal transduction system"/>
    <property type="evidence" value="ECO:0007669"/>
    <property type="project" value="InterPro"/>
</dbReference>
<dbReference type="PANTHER" id="PTHR44591">
    <property type="entry name" value="STRESS RESPONSE REGULATOR PROTEIN 1"/>
    <property type="match status" value="1"/>
</dbReference>
<dbReference type="InterPro" id="IPR001789">
    <property type="entry name" value="Sig_transdc_resp-reg_receiver"/>
</dbReference>
<dbReference type="Pfam" id="PF00072">
    <property type="entry name" value="Response_reg"/>
    <property type="match status" value="1"/>
</dbReference>
<evidence type="ECO:0000256" key="2">
    <source>
        <dbReference type="PROSITE-ProRule" id="PRU00169"/>
    </source>
</evidence>
<dbReference type="STRING" id="445710.ATSB10_08890"/>
<dbReference type="Proteomes" id="UP000077255">
    <property type="component" value="Chromosome"/>
</dbReference>
<evidence type="ECO:0000259" key="3">
    <source>
        <dbReference type="PROSITE" id="PS50110"/>
    </source>
</evidence>
<name>A0A160MYD1_9GAMM</name>
<dbReference type="Gene3D" id="3.40.50.2300">
    <property type="match status" value="1"/>
</dbReference>
<keyword evidence="5" id="KW-1185">Reference proteome</keyword>
<keyword evidence="1 2" id="KW-0597">Phosphoprotein</keyword>
<dbReference type="RefSeq" id="WP_063670777.1">
    <property type="nucleotide sequence ID" value="NZ_CP014841.1"/>
</dbReference>
<dbReference type="SUPFAM" id="SSF52172">
    <property type="entry name" value="CheY-like"/>
    <property type="match status" value="1"/>
</dbReference>
<reference evidence="4 5" key="1">
    <citation type="submission" date="2016-02" db="EMBL/GenBank/DDBJ databases">
        <title>Complete genome sequencing and analysis of ATSB10, Dyella thiooxydans isolated from rhizosphere soil of sunflower (Helianthus annuus L.).</title>
        <authorList>
            <person name="Lee Y."/>
            <person name="Hwangbo K."/>
            <person name="Chung H."/>
            <person name="Yoo J."/>
            <person name="Kim K.Y."/>
            <person name="Sa T.M."/>
            <person name="Um Y."/>
            <person name="Madhaiyan M."/>
        </authorList>
    </citation>
    <scope>NUCLEOTIDE SEQUENCE [LARGE SCALE GENOMIC DNA]</scope>
    <source>
        <strain evidence="4 5">ATSB10</strain>
    </source>
</reference>
<dbReference type="AlphaFoldDB" id="A0A160MYD1"/>
<dbReference type="SMART" id="SM00448">
    <property type="entry name" value="REC"/>
    <property type="match status" value="1"/>
</dbReference>
<sequence>MDTGRAVLIVDDDPSVLETMRVLLEGRAGFHVLTALGARGALRRLYSLESLDVLVVDVDVSDDCGAAICHEALRRHPDVALVAMSSDGSARIASPASAAFLPKPFGARELLAAIDEANRGAQARREGVGTE</sequence>
<dbReference type="PROSITE" id="PS50110">
    <property type="entry name" value="RESPONSE_REGULATORY"/>
    <property type="match status" value="1"/>
</dbReference>